<dbReference type="PIRSF" id="PIRSF006320">
    <property type="entry name" value="Elb2"/>
    <property type="match status" value="1"/>
</dbReference>
<dbReference type="InterPro" id="IPR026041">
    <property type="entry name" value="ElbB"/>
</dbReference>
<accession>D8MBG2</accession>
<dbReference type="CDD" id="cd03133">
    <property type="entry name" value="GATase1_ES1"/>
    <property type="match status" value="1"/>
</dbReference>
<organism evidence="2">
    <name type="scientific">Blastocystis hominis</name>
    <dbReference type="NCBI Taxonomy" id="12968"/>
    <lineage>
        <taxon>Eukaryota</taxon>
        <taxon>Sar</taxon>
        <taxon>Stramenopiles</taxon>
        <taxon>Bigyra</taxon>
        <taxon>Opalozoa</taxon>
        <taxon>Opalinata</taxon>
        <taxon>Blastocystidae</taxon>
        <taxon>Blastocystis</taxon>
    </lineage>
</organism>
<dbReference type="NCBIfam" id="NF008747">
    <property type="entry name" value="PRK11780.1"/>
    <property type="match status" value="1"/>
</dbReference>
<name>D8MBG2_BLAHO</name>
<reference evidence="2" key="1">
    <citation type="submission" date="2010-02" db="EMBL/GenBank/DDBJ databases">
        <title>Sequencing and annotation of the Blastocystis hominis genome.</title>
        <authorList>
            <person name="Wincker P."/>
        </authorList>
    </citation>
    <scope>NUCLEOTIDE SEQUENCE</scope>
    <source>
        <strain evidence="2">Singapore isolate B</strain>
    </source>
</reference>
<dbReference type="SUPFAM" id="SSF52317">
    <property type="entry name" value="Class I glutamine amidotransferase-like"/>
    <property type="match status" value="1"/>
</dbReference>
<sequence length="240" mass="25786">MLSQSFKRFFSAMSKKNVAVILSGCGVYDGSEIHEAVFVMESISRNNANYQCFAPNMEQMHVVNHLTGEPSSEKRNVLVESARIARSNVQDLNNLDVSKYDAIILPGGFGAAKNLSNFGVVGADMEVKEGVSSAVKAFHSAKKPIGACCIAPVILARTLPGVKVTLGQEQVSEEYPYADACKAATVMGATHVPCGATDICVDAENRVVTTPAYMRNSPIHVVRDGINKMVEEVLKMALCV</sequence>
<protein>
    <recommendedName>
        <fullName evidence="1">DJ-1/PfpI domain-containing protein</fullName>
    </recommendedName>
</protein>
<dbReference type="InParanoid" id="D8MBG2"/>
<dbReference type="OMA" id="AQVQCFA"/>
<dbReference type="AlphaFoldDB" id="D8MBG2"/>
<evidence type="ECO:0000313" key="2">
    <source>
        <dbReference type="EMBL" id="CBK25401.2"/>
    </source>
</evidence>
<dbReference type="PANTHER" id="PTHR10224:SF12">
    <property type="entry name" value="GLYOXALASE ELBB"/>
    <property type="match status" value="1"/>
</dbReference>
<dbReference type="RefSeq" id="XP_012899449.1">
    <property type="nucleotide sequence ID" value="XM_013043995.1"/>
</dbReference>
<dbReference type="InterPro" id="IPR029062">
    <property type="entry name" value="Class_I_gatase-like"/>
</dbReference>
<dbReference type="GeneID" id="24921991"/>
<gene>
    <name evidence="2" type="ORF">GSBLH_T00005008001</name>
</gene>
<dbReference type="InterPro" id="IPR002818">
    <property type="entry name" value="DJ-1/PfpI"/>
</dbReference>
<dbReference type="PANTHER" id="PTHR10224">
    <property type="entry name" value="ES1 PROTEIN HOMOLOG, MITOCHONDRIAL"/>
    <property type="match status" value="1"/>
</dbReference>
<evidence type="ECO:0000313" key="3">
    <source>
        <dbReference type="Proteomes" id="UP000008312"/>
    </source>
</evidence>
<feature type="domain" description="DJ-1/PfpI" evidence="1">
    <location>
        <begin position="92"/>
        <end position="164"/>
    </location>
</feature>
<dbReference type="Gene3D" id="3.40.50.880">
    <property type="match status" value="1"/>
</dbReference>
<evidence type="ECO:0000259" key="1">
    <source>
        <dbReference type="Pfam" id="PF01965"/>
    </source>
</evidence>
<dbReference type="OrthoDB" id="543156at2759"/>
<dbReference type="EMBL" id="FN668691">
    <property type="protein sequence ID" value="CBK25401.2"/>
    <property type="molecule type" value="Genomic_DNA"/>
</dbReference>
<proteinExistence type="predicted"/>
<dbReference type="Pfam" id="PF01965">
    <property type="entry name" value="DJ-1_PfpI"/>
    <property type="match status" value="1"/>
</dbReference>
<dbReference type="Proteomes" id="UP000008312">
    <property type="component" value="Unassembled WGS sequence"/>
</dbReference>
<keyword evidence="3" id="KW-1185">Reference proteome</keyword>